<feature type="transmembrane region" description="Helical" evidence="1">
    <location>
        <begin position="66"/>
        <end position="88"/>
    </location>
</feature>
<name>A0A1E7X4Z1_9BURK</name>
<keyword evidence="1" id="KW-1133">Transmembrane helix</keyword>
<feature type="transmembrane region" description="Helical" evidence="1">
    <location>
        <begin position="12"/>
        <end position="33"/>
    </location>
</feature>
<evidence type="ECO:0000313" key="3">
    <source>
        <dbReference type="Proteomes" id="UP000175989"/>
    </source>
</evidence>
<evidence type="ECO:0000313" key="2">
    <source>
        <dbReference type="EMBL" id="OFA07656.1"/>
    </source>
</evidence>
<protein>
    <submittedName>
        <fullName evidence="2">Uncharacterized protein</fullName>
    </submittedName>
</protein>
<dbReference type="EMBL" id="LROM01000059">
    <property type="protein sequence ID" value="OFA07656.1"/>
    <property type="molecule type" value="Genomic_DNA"/>
</dbReference>
<keyword evidence="1" id="KW-0812">Transmembrane</keyword>
<dbReference type="PATRIC" id="fig|762836.4.peg.1251"/>
<sequence>MSRHPGHSRFSRRSLSITGLVLSVLLLAALFYFKIPTLAFDFAGMYVVLLVAAIPAVALTGRVGLMAAYTALTLLFGAVVFFSSAPIVRADAYYKMLGAEHQSNFHEALPPIDITQAPLVSQDMALQAMQKRLSEIASLGSQVRVGTPVKQLVRDKLVWVAFLEHSGFFKWYVDGATPGYLTVSAHDPADVQLVLELNGKPLKLRYLLSAYFNDHVERHAYLAGQTTVGLTDFEPEIDDDGVPYFVGTTYEHKVGFSGSESTGIVTVNAVTGAVVRYKLGTEPKWVDRIQAEEFILEQMQDRGEYIHGYFNLNNEGRLRVDGYLDLVYGSDQRPYWVGGMTSKGNNNGLSGFYFVDSRTKAVRWFKVPSVSQYTAAHAAENVNPEKRYQATNPLPFLVGGAPTYVMALRDAQGVSRAFGMVDMRNNQIIGVADTLSATLRSYQSKRSTNRVAADIGAEARDVELSGTVVRISSEFRNNQTMYYITLATGGKTLGTIFTGSSDLSEELVLTKPDDQVTLSYSDSNTRVVGMSKFHNVDIPGL</sequence>
<keyword evidence="3" id="KW-1185">Reference proteome</keyword>
<dbReference type="AlphaFoldDB" id="A0A1E7X4Z1"/>
<accession>A0A1E7X4Z1</accession>
<dbReference type="RefSeq" id="WP_070246929.1">
    <property type="nucleotide sequence ID" value="NZ_LROM01000059.1"/>
</dbReference>
<dbReference type="Proteomes" id="UP000175989">
    <property type="component" value="Unassembled WGS sequence"/>
</dbReference>
<gene>
    <name evidence="2" type="ORF">DUPY_12010</name>
</gene>
<reference evidence="3" key="1">
    <citation type="journal article" date="2016" name="Front. Microbiol.">
        <title>Molecular Keys to the Janthinobacterium and Duganella spp. Interaction with the Plant Pathogen Fusarium graminearum.</title>
        <authorList>
            <person name="Haack F.S."/>
            <person name="Poehlein A."/>
            <person name="Kroger C."/>
            <person name="Voigt C.A."/>
            <person name="Piepenbring M."/>
            <person name="Bode H.B."/>
            <person name="Daniel R."/>
            <person name="Schafer W."/>
            <person name="Streit W.R."/>
        </authorList>
    </citation>
    <scope>NUCLEOTIDE SEQUENCE [LARGE SCALE GENOMIC DNA]</scope>
    <source>
        <strain evidence="3">T54</strain>
    </source>
</reference>
<proteinExistence type="predicted"/>
<organism evidence="2 3">
    <name type="scientific">Duganella phyllosphaerae</name>
    <dbReference type="NCBI Taxonomy" id="762836"/>
    <lineage>
        <taxon>Bacteria</taxon>
        <taxon>Pseudomonadati</taxon>
        <taxon>Pseudomonadota</taxon>
        <taxon>Betaproteobacteria</taxon>
        <taxon>Burkholderiales</taxon>
        <taxon>Oxalobacteraceae</taxon>
        <taxon>Telluria group</taxon>
        <taxon>Duganella</taxon>
    </lineage>
</organism>
<keyword evidence="1" id="KW-0472">Membrane</keyword>
<comment type="caution">
    <text evidence="2">The sequence shown here is derived from an EMBL/GenBank/DDBJ whole genome shotgun (WGS) entry which is preliminary data.</text>
</comment>
<feature type="transmembrane region" description="Helical" evidence="1">
    <location>
        <begin position="39"/>
        <end position="59"/>
    </location>
</feature>
<evidence type="ECO:0000256" key="1">
    <source>
        <dbReference type="SAM" id="Phobius"/>
    </source>
</evidence>
<dbReference type="OrthoDB" id="3169575at2"/>